<gene>
    <name evidence="2" type="ORF">CJ232_09795</name>
</gene>
<keyword evidence="1" id="KW-0812">Transmembrane</keyword>
<reference evidence="2 3" key="1">
    <citation type="submission" date="2017-09" db="EMBL/GenBank/DDBJ databases">
        <title>Bacterial strain isolated from the female urinary microbiota.</title>
        <authorList>
            <person name="Thomas-White K."/>
            <person name="Kumar N."/>
            <person name="Forster S."/>
            <person name="Putonti C."/>
            <person name="Lawley T."/>
            <person name="Wolfe A.J."/>
        </authorList>
    </citation>
    <scope>NUCLEOTIDE SEQUENCE [LARGE SCALE GENOMIC DNA]</scope>
    <source>
        <strain evidence="2 3">UMB0818</strain>
    </source>
</reference>
<comment type="caution">
    <text evidence="2">The sequence shown here is derived from an EMBL/GenBank/DDBJ whole genome shotgun (WGS) entry which is preliminary data.</text>
</comment>
<protein>
    <submittedName>
        <fullName evidence="2">Uncharacterized protein</fullName>
    </submittedName>
</protein>
<dbReference type="Proteomes" id="UP000235661">
    <property type="component" value="Unassembled WGS sequence"/>
</dbReference>
<sequence>MLDGIVRLFLFSQSQRLTEMIDLNYLIMVIVPSFIYVFLFVFSKKMRKGLSFMNLVLGFVFLLSLILKYLV</sequence>
<keyword evidence="1" id="KW-0472">Membrane</keyword>
<feature type="transmembrane region" description="Helical" evidence="1">
    <location>
        <begin position="49"/>
        <end position="70"/>
    </location>
</feature>
<evidence type="ECO:0000313" key="3">
    <source>
        <dbReference type="Proteomes" id="UP000235661"/>
    </source>
</evidence>
<dbReference type="AlphaFoldDB" id="A0A2N6Q3R3"/>
<evidence type="ECO:0000313" key="2">
    <source>
        <dbReference type="EMBL" id="PMC08040.1"/>
    </source>
</evidence>
<feature type="transmembrane region" description="Helical" evidence="1">
    <location>
        <begin position="23"/>
        <end position="42"/>
    </location>
</feature>
<name>A0A2N6Q3R3_9BACT</name>
<organism evidence="2 3">
    <name type="scientific">Hoylesella timonensis</name>
    <dbReference type="NCBI Taxonomy" id="386414"/>
    <lineage>
        <taxon>Bacteria</taxon>
        <taxon>Pseudomonadati</taxon>
        <taxon>Bacteroidota</taxon>
        <taxon>Bacteroidia</taxon>
        <taxon>Bacteroidales</taxon>
        <taxon>Prevotellaceae</taxon>
        <taxon>Hoylesella</taxon>
    </lineage>
</organism>
<dbReference type="EMBL" id="PNGI01000026">
    <property type="protein sequence ID" value="PMC08040.1"/>
    <property type="molecule type" value="Genomic_DNA"/>
</dbReference>
<keyword evidence="1" id="KW-1133">Transmembrane helix</keyword>
<dbReference type="STRING" id="1122992.GCA_000455445_02696"/>
<accession>A0A2N6Q3R3</accession>
<evidence type="ECO:0000256" key="1">
    <source>
        <dbReference type="SAM" id="Phobius"/>
    </source>
</evidence>
<proteinExistence type="predicted"/>